<sequence length="294" mass="34627">MKLSDFSISRVQVFLQRRKTEDDVRTDVAILREWMKKQEHLPSDLIQDEFLEIQLLNNKFSIEKVKQKLEKYCTMKSLPHYKQYFEHIPTPSKEAVFYTPLPKLTNSFKRILLGRLFTNKNDYDLVKDVSGALPLREFLTRFDYNDGEILIFDHREITALHFLSSYRANVFADILELALGGFSARPYQIHIINKMTATVFHLIKPILPSKLLSKIYFHDDYTSLTKMVPPECLPKDYGGELESLEEILVKWDTIFEENKDLLRKYMDTKSNEELRLNGPTFIEMQGTFKQLNID</sequence>
<accession>A0ABD2MLI5</accession>
<organism evidence="2 3">
    <name type="scientific">Cryptolaemus montrouzieri</name>
    <dbReference type="NCBI Taxonomy" id="559131"/>
    <lineage>
        <taxon>Eukaryota</taxon>
        <taxon>Metazoa</taxon>
        <taxon>Ecdysozoa</taxon>
        <taxon>Arthropoda</taxon>
        <taxon>Hexapoda</taxon>
        <taxon>Insecta</taxon>
        <taxon>Pterygota</taxon>
        <taxon>Neoptera</taxon>
        <taxon>Endopterygota</taxon>
        <taxon>Coleoptera</taxon>
        <taxon>Polyphaga</taxon>
        <taxon>Cucujiformia</taxon>
        <taxon>Coccinelloidea</taxon>
        <taxon>Coccinellidae</taxon>
        <taxon>Scymninae</taxon>
        <taxon>Scymnini</taxon>
        <taxon>Cryptolaemus</taxon>
    </lineage>
</organism>
<dbReference type="PROSITE" id="PS50191">
    <property type="entry name" value="CRAL_TRIO"/>
    <property type="match status" value="1"/>
</dbReference>
<evidence type="ECO:0000313" key="3">
    <source>
        <dbReference type="Proteomes" id="UP001516400"/>
    </source>
</evidence>
<dbReference type="AlphaFoldDB" id="A0ABD2MLI5"/>
<dbReference type="Proteomes" id="UP001516400">
    <property type="component" value="Unassembled WGS sequence"/>
</dbReference>
<evidence type="ECO:0000313" key="2">
    <source>
        <dbReference type="EMBL" id="KAL3267227.1"/>
    </source>
</evidence>
<dbReference type="SUPFAM" id="SSF52087">
    <property type="entry name" value="CRAL/TRIO domain"/>
    <property type="match status" value="1"/>
</dbReference>
<feature type="domain" description="CRAL-TRIO" evidence="1">
    <location>
        <begin position="186"/>
        <end position="245"/>
    </location>
</feature>
<dbReference type="PANTHER" id="PTHR10174:SF222">
    <property type="entry name" value="GH10083P-RELATED"/>
    <property type="match status" value="1"/>
</dbReference>
<evidence type="ECO:0000259" key="1">
    <source>
        <dbReference type="PROSITE" id="PS50191"/>
    </source>
</evidence>
<dbReference type="InterPro" id="IPR036273">
    <property type="entry name" value="CRAL/TRIO_N_dom_sf"/>
</dbReference>
<gene>
    <name evidence="2" type="ORF">HHI36_011361</name>
</gene>
<dbReference type="SUPFAM" id="SSF46938">
    <property type="entry name" value="CRAL/TRIO N-terminal domain"/>
    <property type="match status" value="1"/>
</dbReference>
<dbReference type="EMBL" id="JABFTP020000001">
    <property type="protein sequence ID" value="KAL3267227.1"/>
    <property type="molecule type" value="Genomic_DNA"/>
</dbReference>
<protein>
    <recommendedName>
        <fullName evidence="1">CRAL-TRIO domain-containing protein</fullName>
    </recommendedName>
</protein>
<dbReference type="CDD" id="cd00170">
    <property type="entry name" value="SEC14"/>
    <property type="match status" value="1"/>
</dbReference>
<proteinExistence type="predicted"/>
<dbReference type="InterPro" id="IPR036865">
    <property type="entry name" value="CRAL-TRIO_dom_sf"/>
</dbReference>
<reference evidence="2 3" key="1">
    <citation type="journal article" date="2021" name="BMC Biol.">
        <title>Horizontally acquired antibacterial genes associated with adaptive radiation of ladybird beetles.</title>
        <authorList>
            <person name="Li H.S."/>
            <person name="Tang X.F."/>
            <person name="Huang Y.H."/>
            <person name="Xu Z.Y."/>
            <person name="Chen M.L."/>
            <person name="Du X.Y."/>
            <person name="Qiu B.Y."/>
            <person name="Chen P.T."/>
            <person name="Zhang W."/>
            <person name="Slipinski A."/>
            <person name="Escalona H.E."/>
            <person name="Waterhouse R.M."/>
            <person name="Zwick A."/>
            <person name="Pang H."/>
        </authorList>
    </citation>
    <scope>NUCLEOTIDE SEQUENCE [LARGE SCALE GENOMIC DNA]</scope>
    <source>
        <strain evidence="2">SYSU2018</strain>
    </source>
</reference>
<keyword evidence="3" id="KW-1185">Reference proteome</keyword>
<dbReference type="Pfam" id="PF00650">
    <property type="entry name" value="CRAL_TRIO"/>
    <property type="match status" value="1"/>
</dbReference>
<name>A0ABD2MLI5_9CUCU</name>
<dbReference type="PANTHER" id="PTHR10174">
    <property type="entry name" value="ALPHA-TOCOPHEROL TRANSFER PROTEIN-RELATED"/>
    <property type="match status" value="1"/>
</dbReference>
<dbReference type="Gene3D" id="3.40.525.10">
    <property type="entry name" value="CRAL-TRIO lipid binding domain"/>
    <property type="match status" value="1"/>
</dbReference>
<dbReference type="InterPro" id="IPR001251">
    <property type="entry name" value="CRAL-TRIO_dom"/>
</dbReference>
<comment type="caution">
    <text evidence="2">The sequence shown here is derived from an EMBL/GenBank/DDBJ whole genome shotgun (WGS) entry which is preliminary data.</text>
</comment>